<proteinExistence type="inferred from homology"/>
<evidence type="ECO:0000313" key="4">
    <source>
        <dbReference type="EMBL" id="MDG3002397.1"/>
    </source>
</evidence>
<dbReference type="EMBL" id="JARRAG010000001">
    <property type="protein sequence ID" value="MDG3002397.1"/>
    <property type="molecule type" value="Genomic_DNA"/>
</dbReference>
<feature type="region of interest" description="Disordered" evidence="2">
    <location>
        <begin position="1"/>
        <end position="33"/>
    </location>
</feature>
<feature type="compositionally biased region" description="Basic residues" evidence="2">
    <location>
        <begin position="1"/>
        <end position="23"/>
    </location>
</feature>
<dbReference type="CDD" id="cd16282">
    <property type="entry name" value="metallo-hydrolase-like_MBL-fold"/>
    <property type="match status" value="1"/>
</dbReference>
<dbReference type="PANTHER" id="PTHR42951:SF4">
    <property type="entry name" value="ACYL-COENZYME A THIOESTERASE MBLAC2"/>
    <property type="match status" value="1"/>
</dbReference>
<comment type="caution">
    <text evidence="4">The sequence shown here is derived from an EMBL/GenBank/DDBJ whole genome shotgun (WGS) entry which is preliminary data.</text>
</comment>
<evidence type="ECO:0000259" key="3">
    <source>
        <dbReference type="SMART" id="SM00849"/>
    </source>
</evidence>
<dbReference type="RefSeq" id="WP_277858761.1">
    <property type="nucleotide sequence ID" value="NZ_JARRAG010000001.1"/>
</dbReference>
<dbReference type="InterPro" id="IPR001279">
    <property type="entry name" value="Metallo-B-lactamas"/>
</dbReference>
<evidence type="ECO:0000256" key="1">
    <source>
        <dbReference type="ARBA" id="ARBA00005250"/>
    </source>
</evidence>
<organism evidence="4 5">
    <name type="scientific">Paludisphaera mucosa</name>
    <dbReference type="NCBI Taxonomy" id="3030827"/>
    <lineage>
        <taxon>Bacteria</taxon>
        <taxon>Pseudomonadati</taxon>
        <taxon>Planctomycetota</taxon>
        <taxon>Planctomycetia</taxon>
        <taxon>Isosphaerales</taxon>
        <taxon>Isosphaeraceae</taxon>
        <taxon>Paludisphaera</taxon>
    </lineage>
</organism>
<dbReference type="Proteomes" id="UP001216907">
    <property type="component" value="Unassembled WGS sequence"/>
</dbReference>
<dbReference type="InterPro" id="IPR036866">
    <property type="entry name" value="RibonucZ/Hydroxyglut_hydro"/>
</dbReference>
<dbReference type="Gene3D" id="3.60.15.10">
    <property type="entry name" value="Ribonuclease Z/Hydroxyacylglutathione hydrolase-like"/>
    <property type="match status" value="1"/>
</dbReference>
<feature type="compositionally biased region" description="Basic and acidic residues" evidence="2">
    <location>
        <begin position="24"/>
        <end position="33"/>
    </location>
</feature>
<gene>
    <name evidence="4" type="ORF">PZE19_01225</name>
</gene>
<dbReference type="InterPro" id="IPR006311">
    <property type="entry name" value="TAT_signal"/>
</dbReference>
<dbReference type="SMART" id="SM00849">
    <property type="entry name" value="Lactamase_B"/>
    <property type="match status" value="1"/>
</dbReference>
<dbReference type="PANTHER" id="PTHR42951">
    <property type="entry name" value="METALLO-BETA-LACTAMASE DOMAIN-CONTAINING"/>
    <property type="match status" value="1"/>
</dbReference>
<dbReference type="InterPro" id="IPR050855">
    <property type="entry name" value="NDM-1-like"/>
</dbReference>
<dbReference type="Pfam" id="PF00753">
    <property type="entry name" value="Lactamase_B"/>
    <property type="match status" value="1"/>
</dbReference>
<sequence>MCQSKSHGHGQAHGHHHHGHDHHHGPESTRREALRRIGKAGLVLAAAGSPWGSPVRAIADDQHPVGVGPASDRLFDLKRVAEGIYAAIARPTAMLNCNAAVVVNKDHVLVVDTHSKPSAARALIQQIRAEVTELPVRYVVDSHLHGDHAMGNEAYPEAFGPSVETISSVKTREWLEKLGLPRLRASLEPLPRQIADFRARLEASTDESRRAVLKAQIEGLEAYLKEMTPPRVTLPTMTFERRLVLHRGGREVHLMFLGRAHTAGDVVAYIPSERTIATGDLMHGLLPYMGDGFPDEWPATLRALEALDFDRVIPGHGAVQEGKSVLAEFRGYVEEVNEKVADGVERGRPLDELQKSVTPGTLRSLADAGARRRLERELGALFTLEKPEDQVVDGVAGNVREVFTYYTERKGQAELPTR</sequence>
<feature type="domain" description="Metallo-beta-lactamase" evidence="3">
    <location>
        <begin position="96"/>
        <end position="316"/>
    </location>
</feature>
<evidence type="ECO:0000313" key="5">
    <source>
        <dbReference type="Proteomes" id="UP001216907"/>
    </source>
</evidence>
<reference evidence="4 5" key="1">
    <citation type="submission" date="2023-03" db="EMBL/GenBank/DDBJ databases">
        <title>Paludisphaera mucosa sp. nov. a novel planctomycete from northern fen.</title>
        <authorList>
            <person name="Ivanova A."/>
        </authorList>
    </citation>
    <scope>NUCLEOTIDE SEQUENCE [LARGE SCALE GENOMIC DNA]</scope>
    <source>
        <strain evidence="4 5">Pla2</strain>
    </source>
</reference>
<dbReference type="SUPFAM" id="SSF56281">
    <property type="entry name" value="Metallo-hydrolase/oxidoreductase"/>
    <property type="match status" value="1"/>
</dbReference>
<name>A0ABT6F488_9BACT</name>
<dbReference type="PROSITE" id="PS51318">
    <property type="entry name" value="TAT"/>
    <property type="match status" value="1"/>
</dbReference>
<keyword evidence="5" id="KW-1185">Reference proteome</keyword>
<protein>
    <submittedName>
        <fullName evidence="4">MBL fold metallo-hydrolase</fullName>
    </submittedName>
</protein>
<evidence type="ECO:0000256" key="2">
    <source>
        <dbReference type="SAM" id="MobiDB-lite"/>
    </source>
</evidence>
<comment type="similarity">
    <text evidence="1">Belongs to the metallo-beta-lactamase superfamily. Class-B beta-lactamase family.</text>
</comment>
<accession>A0ABT6F488</accession>